<dbReference type="SMART" id="SM00382">
    <property type="entry name" value="AAA"/>
    <property type="match status" value="1"/>
</dbReference>
<evidence type="ECO:0000256" key="3">
    <source>
        <dbReference type="ARBA" id="ARBA00022840"/>
    </source>
</evidence>
<name>A0A562S3M1_9BACT</name>
<evidence type="ECO:0000256" key="2">
    <source>
        <dbReference type="ARBA" id="ARBA00022741"/>
    </source>
</evidence>
<comment type="caution">
    <text evidence="5">The sequence shown here is derived from an EMBL/GenBank/DDBJ whole genome shotgun (WGS) entry which is preliminary data.</text>
</comment>
<evidence type="ECO:0000313" key="5">
    <source>
        <dbReference type="EMBL" id="TWI75404.1"/>
    </source>
</evidence>
<dbReference type="FunFam" id="3.40.50.300:FF:000421">
    <property type="entry name" value="Branched-chain amino acid ABC transporter ATP-binding protein"/>
    <property type="match status" value="1"/>
</dbReference>
<keyword evidence="2" id="KW-0547">Nucleotide-binding</keyword>
<gene>
    <name evidence="5" type="ORF">LZ24_00856</name>
</gene>
<dbReference type="SUPFAM" id="SSF52540">
    <property type="entry name" value="P-loop containing nucleoside triphosphate hydrolases"/>
    <property type="match status" value="1"/>
</dbReference>
<keyword evidence="1" id="KW-0813">Transport</keyword>
<dbReference type="AlphaFoldDB" id="A0A562S3M1"/>
<dbReference type="InterPro" id="IPR003439">
    <property type="entry name" value="ABC_transporter-like_ATP-bd"/>
</dbReference>
<proteinExistence type="predicted"/>
<dbReference type="PROSITE" id="PS50893">
    <property type="entry name" value="ABC_TRANSPORTER_2"/>
    <property type="match status" value="1"/>
</dbReference>
<dbReference type="Gene3D" id="3.40.50.300">
    <property type="entry name" value="P-loop containing nucleotide triphosphate hydrolases"/>
    <property type="match status" value="1"/>
</dbReference>
<protein>
    <submittedName>
        <fullName evidence="5">Amino acid/amide ABC transporter ATP-binding protein 1, HAAT family (TC 3.A.1.4.-)</fullName>
    </submittedName>
</protein>
<dbReference type="OrthoDB" id="5405085at2"/>
<dbReference type="PANTHER" id="PTHR45772">
    <property type="entry name" value="CONSERVED COMPONENT OF ABC TRANSPORTER FOR NATURAL AMINO ACIDS-RELATED"/>
    <property type="match status" value="1"/>
</dbReference>
<dbReference type="GO" id="GO:0015808">
    <property type="term" value="P:L-alanine transport"/>
    <property type="evidence" value="ECO:0007669"/>
    <property type="project" value="TreeGrafter"/>
</dbReference>
<dbReference type="GO" id="GO:1903806">
    <property type="term" value="P:L-isoleucine import across plasma membrane"/>
    <property type="evidence" value="ECO:0007669"/>
    <property type="project" value="TreeGrafter"/>
</dbReference>
<dbReference type="EMBL" id="VLLC01000004">
    <property type="protein sequence ID" value="TWI75404.1"/>
    <property type="molecule type" value="Genomic_DNA"/>
</dbReference>
<dbReference type="GO" id="GO:0005886">
    <property type="term" value="C:plasma membrane"/>
    <property type="evidence" value="ECO:0007669"/>
    <property type="project" value="TreeGrafter"/>
</dbReference>
<dbReference type="GO" id="GO:0042941">
    <property type="term" value="P:D-alanine transmembrane transport"/>
    <property type="evidence" value="ECO:0007669"/>
    <property type="project" value="TreeGrafter"/>
</dbReference>
<evidence type="ECO:0000313" key="6">
    <source>
        <dbReference type="Proteomes" id="UP000318307"/>
    </source>
</evidence>
<accession>A0A562S3M1</accession>
<organism evidence="5 6">
    <name type="scientific">Desulfobotulus alkaliphilus</name>
    <dbReference type="NCBI Taxonomy" id="622671"/>
    <lineage>
        <taxon>Bacteria</taxon>
        <taxon>Pseudomonadati</taxon>
        <taxon>Thermodesulfobacteriota</taxon>
        <taxon>Desulfobacteria</taxon>
        <taxon>Desulfobacterales</taxon>
        <taxon>Desulfobacteraceae</taxon>
        <taxon>Desulfobotulus</taxon>
    </lineage>
</organism>
<sequence>MEPILKVQNLTMDFGGLRALNRVNLDIREGEIVALIGPNGAGKTTFFNCITGIYKPTGGDVSIHPPGRDGLRINGMKPNRVTGHGLARTFQNIRLFPNMTVLENVMIGRHVRTKAGVLGAVFRPPSVKKEERDTVEYCYGLLKKVNLAREVNELAKNLSYGAQRRLEIARAMATDPFLLLLDEPAAGMNAYETIELDQLIRKIRDEDKISILLIEHDMKLVMNISERIFVMDYGSKIAQGTPLEIKQNPLVIKAYLGEDADADH</sequence>
<evidence type="ECO:0000256" key="1">
    <source>
        <dbReference type="ARBA" id="ARBA00022448"/>
    </source>
</evidence>
<dbReference type="RefSeq" id="WP_144682657.1">
    <property type="nucleotide sequence ID" value="NZ_VLLC01000004.1"/>
</dbReference>
<dbReference type="GO" id="GO:0015192">
    <property type="term" value="F:L-phenylalanine transmembrane transporter activity"/>
    <property type="evidence" value="ECO:0007669"/>
    <property type="project" value="TreeGrafter"/>
</dbReference>
<reference evidence="5 6" key="1">
    <citation type="submission" date="2019-07" db="EMBL/GenBank/DDBJ databases">
        <title>Genome sequencing of 100 strains of the haloalkaliphilic chemolithoautotrophic sulfur-oxidizing bacterium Thioalkalivibrio.</title>
        <authorList>
            <person name="Muyzer G."/>
        </authorList>
    </citation>
    <scope>NUCLEOTIDE SEQUENCE [LARGE SCALE GENOMIC DNA]</scope>
    <source>
        <strain evidence="5 6">ASO4-4</strain>
    </source>
</reference>
<dbReference type="GO" id="GO:0016887">
    <property type="term" value="F:ATP hydrolysis activity"/>
    <property type="evidence" value="ECO:0007669"/>
    <property type="project" value="InterPro"/>
</dbReference>
<dbReference type="GO" id="GO:0005304">
    <property type="term" value="F:L-valine transmembrane transporter activity"/>
    <property type="evidence" value="ECO:0007669"/>
    <property type="project" value="TreeGrafter"/>
</dbReference>
<keyword evidence="3 5" id="KW-0067">ATP-binding</keyword>
<dbReference type="Pfam" id="PF12399">
    <property type="entry name" value="BCA_ABC_TP_C"/>
    <property type="match status" value="1"/>
</dbReference>
<feature type="domain" description="ABC transporter" evidence="4">
    <location>
        <begin position="5"/>
        <end position="258"/>
    </location>
</feature>
<dbReference type="GO" id="GO:0005524">
    <property type="term" value="F:ATP binding"/>
    <property type="evidence" value="ECO:0007669"/>
    <property type="project" value="UniProtKB-KW"/>
</dbReference>
<dbReference type="GO" id="GO:0015188">
    <property type="term" value="F:L-isoleucine transmembrane transporter activity"/>
    <property type="evidence" value="ECO:0007669"/>
    <property type="project" value="TreeGrafter"/>
</dbReference>
<dbReference type="GO" id="GO:1903805">
    <property type="term" value="P:L-valine import across plasma membrane"/>
    <property type="evidence" value="ECO:0007669"/>
    <property type="project" value="TreeGrafter"/>
</dbReference>
<dbReference type="InterPro" id="IPR027417">
    <property type="entry name" value="P-loop_NTPase"/>
</dbReference>
<dbReference type="CDD" id="cd03219">
    <property type="entry name" value="ABC_Mj1267_LivG_branched"/>
    <property type="match status" value="1"/>
</dbReference>
<dbReference type="Pfam" id="PF00005">
    <property type="entry name" value="ABC_tran"/>
    <property type="match status" value="1"/>
</dbReference>
<dbReference type="Proteomes" id="UP000318307">
    <property type="component" value="Unassembled WGS sequence"/>
</dbReference>
<dbReference type="InterPro" id="IPR032823">
    <property type="entry name" value="BCA_ABC_TP_C"/>
</dbReference>
<dbReference type="InterPro" id="IPR003593">
    <property type="entry name" value="AAA+_ATPase"/>
</dbReference>
<keyword evidence="6" id="KW-1185">Reference proteome</keyword>
<dbReference type="PANTHER" id="PTHR45772:SF7">
    <property type="entry name" value="AMINO ACID ABC TRANSPORTER ATP-BINDING PROTEIN"/>
    <property type="match status" value="1"/>
</dbReference>
<evidence type="ECO:0000259" key="4">
    <source>
        <dbReference type="PROSITE" id="PS50893"/>
    </source>
</evidence>
<dbReference type="InterPro" id="IPR051120">
    <property type="entry name" value="ABC_AA/LPS_Transport"/>
</dbReference>